<evidence type="ECO:0000313" key="3">
    <source>
        <dbReference type="Proteomes" id="UP001567538"/>
    </source>
</evidence>
<evidence type="ECO:0000313" key="2">
    <source>
        <dbReference type="EMBL" id="KAL1557758.1"/>
    </source>
</evidence>
<protein>
    <submittedName>
        <fullName evidence="2">Uncharacterized protein</fullName>
    </submittedName>
</protein>
<dbReference type="AlphaFoldDB" id="A0ABD1HMT8"/>
<feature type="region of interest" description="Disordered" evidence="1">
    <location>
        <begin position="1"/>
        <end position="22"/>
    </location>
</feature>
<accession>A0ABD1HMT8</accession>
<organism evidence="2 3">
    <name type="scientific">Salvia divinorum</name>
    <name type="common">Maria pastora</name>
    <name type="synonym">Diviner's sage</name>
    <dbReference type="NCBI Taxonomy" id="28513"/>
    <lineage>
        <taxon>Eukaryota</taxon>
        <taxon>Viridiplantae</taxon>
        <taxon>Streptophyta</taxon>
        <taxon>Embryophyta</taxon>
        <taxon>Tracheophyta</taxon>
        <taxon>Spermatophyta</taxon>
        <taxon>Magnoliopsida</taxon>
        <taxon>eudicotyledons</taxon>
        <taxon>Gunneridae</taxon>
        <taxon>Pentapetalae</taxon>
        <taxon>asterids</taxon>
        <taxon>lamiids</taxon>
        <taxon>Lamiales</taxon>
        <taxon>Lamiaceae</taxon>
        <taxon>Nepetoideae</taxon>
        <taxon>Mentheae</taxon>
        <taxon>Salviinae</taxon>
        <taxon>Salvia</taxon>
        <taxon>Salvia subgen. Calosphace</taxon>
    </lineage>
</organism>
<dbReference type="Proteomes" id="UP001567538">
    <property type="component" value="Unassembled WGS sequence"/>
</dbReference>
<evidence type="ECO:0000256" key="1">
    <source>
        <dbReference type="SAM" id="MobiDB-lite"/>
    </source>
</evidence>
<feature type="region of interest" description="Disordered" evidence="1">
    <location>
        <begin position="58"/>
        <end position="112"/>
    </location>
</feature>
<gene>
    <name evidence="2" type="ORF">AAHA92_08301</name>
</gene>
<keyword evidence="3" id="KW-1185">Reference proteome</keyword>
<name>A0ABD1HMT8_SALDI</name>
<dbReference type="PANTHER" id="PTHR34120">
    <property type="entry name" value="EXPRESSED PROTEIN"/>
    <property type="match status" value="1"/>
</dbReference>
<sequence length="160" mass="17767">MAFAQSKLDLSETSSDLPPESFYVPTVDEHEWFDRNAVMQRKSSLKIGYHRNFKSFSHRSAAVSHQKPSAPPPPLSALRKVQKTSDPPEKKPLFRSRSEPGGKAVIHETEPVSPRVSCTGRVRFKGGDGKKTRFSRIISSIFGGRTGRSRSLKRTTGAIS</sequence>
<dbReference type="PANTHER" id="PTHR34120:SF15">
    <property type="entry name" value="CALCIUM_CALMODULIN PROTEIN KINASE"/>
    <property type="match status" value="1"/>
</dbReference>
<dbReference type="EMBL" id="JBEAFC010000004">
    <property type="protein sequence ID" value="KAL1557758.1"/>
    <property type="molecule type" value="Genomic_DNA"/>
</dbReference>
<feature type="compositionally biased region" description="Basic and acidic residues" evidence="1">
    <location>
        <begin position="86"/>
        <end position="110"/>
    </location>
</feature>
<reference evidence="2 3" key="1">
    <citation type="submission" date="2024-06" db="EMBL/GenBank/DDBJ databases">
        <title>A chromosome level genome sequence of Diviner's sage (Salvia divinorum).</title>
        <authorList>
            <person name="Ford S.A."/>
            <person name="Ro D.-K."/>
            <person name="Ness R.W."/>
            <person name="Phillips M.A."/>
        </authorList>
    </citation>
    <scope>NUCLEOTIDE SEQUENCE [LARGE SCALE GENOMIC DNA]</scope>
    <source>
        <strain evidence="2">SAF-2024a</strain>
        <tissue evidence="2">Leaf</tissue>
    </source>
</reference>
<proteinExistence type="predicted"/>
<comment type="caution">
    <text evidence="2">The sequence shown here is derived from an EMBL/GenBank/DDBJ whole genome shotgun (WGS) entry which is preliminary data.</text>
</comment>